<dbReference type="AlphaFoldDB" id="A0A0A8ZTK8"/>
<evidence type="ECO:0000313" key="1">
    <source>
        <dbReference type="EMBL" id="JAD42759.1"/>
    </source>
</evidence>
<name>A0A0A8ZTK8_ARUDO</name>
<accession>A0A0A8ZTK8</accession>
<dbReference type="EMBL" id="GBRH01255136">
    <property type="protein sequence ID" value="JAD42759.1"/>
    <property type="molecule type" value="Transcribed_RNA"/>
</dbReference>
<reference evidence="1" key="1">
    <citation type="submission" date="2014-09" db="EMBL/GenBank/DDBJ databases">
        <authorList>
            <person name="Magalhaes I.L.F."/>
            <person name="Oliveira U."/>
            <person name="Santos F.R."/>
            <person name="Vidigal T.H.D.A."/>
            <person name="Brescovit A.D."/>
            <person name="Santos A.J."/>
        </authorList>
    </citation>
    <scope>NUCLEOTIDE SEQUENCE</scope>
    <source>
        <tissue evidence="1">Shoot tissue taken approximately 20 cm above the soil surface</tissue>
    </source>
</reference>
<organism evidence="1">
    <name type="scientific">Arundo donax</name>
    <name type="common">Giant reed</name>
    <name type="synonym">Donax arundinaceus</name>
    <dbReference type="NCBI Taxonomy" id="35708"/>
    <lineage>
        <taxon>Eukaryota</taxon>
        <taxon>Viridiplantae</taxon>
        <taxon>Streptophyta</taxon>
        <taxon>Embryophyta</taxon>
        <taxon>Tracheophyta</taxon>
        <taxon>Spermatophyta</taxon>
        <taxon>Magnoliopsida</taxon>
        <taxon>Liliopsida</taxon>
        <taxon>Poales</taxon>
        <taxon>Poaceae</taxon>
        <taxon>PACMAD clade</taxon>
        <taxon>Arundinoideae</taxon>
        <taxon>Arundineae</taxon>
        <taxon>Arundo</taxon>
    </lineage>
</organism>
<protein>
    <submittedName>
        <fullName evidence="1">Uncharacterized protein</fullName>
    </submittedName>
</protein>
<proteinExistence type="predicted"/>
<sequence length="29" mass="3188">MLLIGLDAAALFSILEKETKFGCPLDQYS</sequence>
<reference evidence="1" key="2">
    <citation type="journal article" date="2015" name="Data Brief">
        <title>Shoot transcriptome of the giant reed, Arundo donax.</title>
        <authorList>
            <person name="Barrero R.A."/>
            <person name="Guerrero F.D."/>
            <person name="Moolhuijzen P."/>
            <person name="Goolsby J.A."/>
            <person name="Tidwell J."/>
            <person name="Bellgard S.E."/>
            <person name="Bellgard M.I."/>
        </authorList>
    </citation>
    <scope>NUCLEOTIDE SEQUENCE</scope>
    <source>
        <tissue evidence="1">Shoot tissue taken approximately 20 cm above the soil surface</tissue>
    </source>
</reference>